<dbReference type="STRING" id="351675.SAMN05421680_11918"/>
<evidence type="ECO:0000313" key="5">
    <source>
        <dbReference type="Proteomes" id="UP000224607"/>
    </source>
</evidence>
<dbReference type="Proteomes" id="UP000224607">
    <property type="component" value="Unassembled WGS sequence"/>
</dbReference>
<reference evidence="3" key="1">
    <citation type="submission" date="2016-10" db="EMBL/GenBank/DDBJ databases">
        <authorList>
            <person name="de Groot N.N."/>
        </authorList>
    </citation>
    <scope>NUCLEOTIDE SEQUENCE [LARGE SCALE GENOMIC DNA]</scope>
    <source>
        <strain evidence="3">DSM 17908</strain>
    </source>
</reference>
<dbReference type="EMBL" id="NITY01000020">
    <property type="protein sequence ID" value="PHM37596.1"/>
    <property type="molecule type" value="Genomic_DNA"/>
</dbReference>
<reference evidence="4" key="2">
    <citation type="submission" date="2016-10" db="EMBL/GenBank/DDBJ databases">
        <authorList>
            <person name="Varghese N."/>
            <person name="Submissions S."/>
        </authorList>
    </citation>
    <scope>NUCLEOTIDE SEQUENCE [LARGE SCALE GENOMIC DNA]</scope>
    <source>
        <strain evidence="4">DSM 17908</strain>
    </source>
</reference>
<evidence type="ECO:0000313" key="3">
    <source>
        <dbReference type="EMBL" id="SFJ89280.1"/>
    </source>
</evidence>
<sequence length="290" mass="32797">MIAKINIKNFICYILINVIISSINLAYAIVPPDIVYRGDTRNVTTIFSEGFSSKGTNIHVIRHVAENSGDSAYISTSSELRIAQFFGAVSAGRYQNTNRSRVFWVYRIRPTGNFHSINESLNYGMQNGRNETSRSFYFNVRNDYGEEQEWAAIRAINAQQIESATLYRANADYDQRNEIERINSYEILGTVRNPNYRDQGQASNSIIPYIMNQLVIDATRLTMSYAGTFEPIGMGSNNLASTNGISCENNQLYKSSKSSNDTCSAFEKKELTESESIKKYKEYLAILVSE</sequence>
<dbReference type="Proteomes" id="UP000198919">
    <property type="component" value="Unassembled WGS sequence"/>
</dbReference>
<gene>
    <name evidence="3" type="ORF">SAMN05421680_11918</name>
    <name evidence="2" type="ORF">Xmau_03813</name>
</gene>
<evidence type="ECO:0000313" key="2">
    <source>
        <dbReference type="EMBL" id="PHM37596.1"/>
    </source>
</evidence>
<evidence type="ECO:0000313" key="4">
    <source>
        <dbReference type="Proteomes" id="UP000198919"/>
    </source>
</evidence>
<feature type="transmembrane region" description="Helical" evidence="1">
    <location>
        <begin position="12"/>
        <end position="30"/>
    </location>
</feature>
<dbReference type="RefSeq" id="WP_169924772.1">
    <property type="nucleotide sequence ID" value="NZ_CAWNQB010000013.1"/>
</dbReference>
<dbReference type="InterPro" id="IPR003898">
    <property type="entry name" value="Borpert_toxA"/>
</dbReference>
<dbReference type="EMBL" id="FORG01000019">
    <property type="protein sequence ID" value="SFJ89280.1"/>
    <property type="molecule type" value="Genomic_DNA"/>
</dbReference>
<accession>A0A1I3V2B7</accession>
<keyword evidence="1" id="KW-1133">Transmembrane helix</keyword>
<organism evidence="3 4">
    <name type="scientific">Xenorhabdus mauleonii</name>
    <dbReference type="NCBI Taxonomy" id="351675"/>
    <lineage>
        <taxon>Bacteria</taxon>
        <taxon>Pseudomonadati</taxon>
        <taxon>Pseudomonadota</taxon>
        <taxon>Gammaproteobacteria</taxon>
        <taxon>Enterobacterales</taxon>
        <taxon>Morganellaceae</taxon>
        <taxon>Xenorhabdus</taxon>
    </lineage>
</organism>
<evidence type="ECO:0000256" key="1">
    <source>
        <dbReference type="SAM" id="Phobius"/>
    </source>
</evidence>
<reference evidence="2 5" key="3">
    <citation type="journal article" date="2017" name="Nat. Microbiol.">
        <title>Natural product diversity associated with the nematode symbionts Photorhabdus and Xenorhabdus.</title>
        <authorList>
            <person name="Tobias N.J."/>
            <person name="Wolff H."/>
            <person name="Djahanschiri B."/>
            <person name="Grundmann F."/>
            <person name="Kronenwerth M."/>
            <person name="Shi Y.M."/>
            <person name="Simonyi S."/>
            <person name="Grun P."/>
            <person name="Shapiro-Ilan D."/>
            <person name="Pidot S.J."/>
            <person name="Stinear T.P."/>
            <person name="Ebersberger I."/>
            <person name="Bode H.B."/>
        </authorList>
    </citation>
    <scope>NUCLEOTIDE SEQUENCE [LARGE SCALE GENOMIC DNA]</scope>
    <source>
        <strain evidence="2 5">DSM 17908</strain>
    </source>
</reference>
<dbReference type="GO" id="GO:0005576">
    <property type="term" value="C:extracellular region"/>
    <property type="evidence" value="ECO:0007669"/>
    <property type="project" value="InterPro"/>
</dbReference>
<keyword evidence="1" id="KW-0812">Transmembrane</keyword>
<proteinExistence type="predicted"/>
<keyword evidence="1" id="KW-0472">Membrane</keyword>
<dbReference type="AlphaFoldDB" id="A0A1I3V2B7"/>
<protein>
    <submittedName>
        <fullName evidence="3">Pertussis toxin, subunit 1</fullName>
    </submittedName>
</protein>
<dbReference type="Pfam" id="PF02917">
    <property type="entry name" value="Pertussis_S1"/>
    <property type="match status" value="1"/>
</dbReference>
<keyword evidence="5" id="KW-1185">Reference proteome</keyword>
<dbReference type="SUPFAM" id="SSF56399">
    <property type="entry name" value="ADP-ribosylation"/>
    <property type="match status" value="1"/>
</dbReference>
<dbReference type="Gene3D" id="3.90.210.10">
    <property type="entry name" value="Heat-Labile Enterotoxin, subunit A"/>
    <property type="match status" value="1"/>
</dbReference>
<name>A0A1I3V2B7_9GAMM</name>
<dbReference type="GO" id="GO:0003950">
    <property type="term" value="F:NAD+ poly-ADP-ribosyltransferase activity"/>
    <property type="evidence" value="ECO:0007669"/>
    <property type="project" value="InterPro"/>
</dbReference>